<dbReference type="RefSeq" id="WP_085728463.1">
    <property type="nucleotide sequence ID" value="NZ_NBYN01000051.1"/>
</dbReference>
<feature type="transmembrane region" description="Helical" evidence="11">
    <location>
        <begin position="32"/>
        <end position="51"/>
    </location>
</feature>
<dbReference type="CDD" id="cd06160">
    <property type="entry name" value="S2P-M50_like_2"/>
    <property type="match status" value="1"/>
</dbReference>
<keyword evidence="7" id="KW-0809">Transit peptide</keyword>
<evidence type="ECO:0000256" key="11">
    <source>
        <dbReference type="SAM" id="Phobius"/>
    </source>
</evidence>
<feature type="domain" description="Peptidase M50" evidence="12">
    <location>
        <begin position="250"/>
        <end position="416"/>
    </location>
</feature>
<feature type="transmembrane region" description="Helical" evidence="11">
    <location>
        <begin position="279"/>
        <end position="296"/>
    </location>
</feature>
<evidence type="ECO:0000313" key="13">
    <source>
        <dbReference type="EMBL" id="OSO90077.1"/>
    </source>
</evidence>
<dbReference type="Proteomes" id="UP000192997">
    <property type="component" value="Unassembled WGS sequence"/>
</dbReference>
<feature type="transmembrane region" description="Helical" evidence="11">
    <location>
        <begin position="425"/>
        <end position="447"/>
    </location>
</feature>
<evidence type="ECO:0000256" key="7">
    <source>
        <dbReference type="ARBA" id="ARBA00022946"/>
    </source>
</evidence>
<protein>
    <submittedName>
        <fullName evidence="13">Site-2 protease family protein</fullName>
    </submittedName>
</protein>
<feature type="region of interest" description="Disordered" evidence="10">
    <location>
        <begin position="84"/>
        <end position="110"/>
    </location>
</feature>
<evidence type="ECO:0000259" key="12">
    <source>
        <dbReference type="Pfam" id="PF02163"/>
    </source>
</evidence>
<feature type="transmembrane region" description="Helical" evidence="11">
    <location>
        <begin position="305"/>
        <end position="330"/>
    </location>
</feature>
<dbReference type="InterPro" id="IPR044838">
    <property type="entry name" value="EGY1-like"/>
</dbReference>
<dbReference type="GO" id="GO:0008233">
    <property type="term" value="F:peptidase activity"/>
    <property type="evidence" value="ECO:0007669"/>
    <property type="project" value="UniProtKB-KW"/>
</dbReference>
<comment type="similarity">
    <text evidence="3">Belongs to the peptidase M50B family.</text>
</comment>
<feature type="transmembrane region" description="Helical" evidence="11">
    <location>
        <begin position="58"/>
        <end position="76"/>
    </location>
</feature>
<evidence type="ECO:0000256" key="9">
    <source>
        <dbReference type="ARBA" id="ARBA00023136"/>
    </source>
</evidence>
<organism evidence="13 14">
    <name type="scientific">Cylindrospermopsis raciborskii CENA303</name>
    <dbReference type="NCBI Taxonomy" id="1170769"/>
    <lineage>
        <taxon>Bacteria</taxon>
        <taxon>Bacillati</taxon>
        <taxon>Cyanobacteriota</taxon>
        <taxon>Cyanophyceae</taxon>
        <taxon>Nostocales</taxon>
        <taxon>Aphanizomenonaceae</taxon>
        <taxon>Cylindrospermopsis</taxon>
    </lineage>
</organism>
<evidence type="ECO:0000256" key="5">
    <source>
        <dbReference type="ARBA" id="ARBA00022692"/>
    </source>
</evidence>
<keyword evidence="5 11" id="KW-0812">Transmembrane</keyword>
<evidence type="ECO:0000256" key="1">
    <source>
        <dbReference type="ARBA" id="ARBA00001947"/>
    </source>
</evidence>
<gene>
    <name evidence="13" type="ORF">B7O87_10340</name>
</gene>
<comment type="cofactor">
    <cofactor evidence="1">
        <name>Zn(2+)</name>
        <dbReference type="ChEBI" id="CHEBI:29105"/>
    </cofactor>
</comment>
<comment type="caution">
    <text evidence="13">The sequence shown here is derived from an EMBL/GenBank/DDBJ whole genome shotgun (WGS) entry which is preliminary data.</text>
</comment>
<name>A0A1X4G618_9CYAN</name>
<dbReference type="Pfam" id="PF02163">
    <property type="entry name" value="Peptidase_M50"/>
    <property type="match status" value="1"/>
</dbReference>
<evidence type="ECO:0000256" key="3">
    <source>
        <dbReference type="ARBA" id="ARBA00007931"/>
    </source>
</evidence>
<keyword evidence="6" id="KW-0378">Hydrolase</keyword>
<dbReference type="EMBL" id="NBYN01000051">
    <property type="protein sequence ID" value="OSO90077.1"/>
    <property type="molecule type" value="Genomic_DNA"/>
</dbReference>
<evidence type="ECO:0000256" key="2">
    <source>
        <dbReference type="ARBA" id="ARBA00004141"/>
    </source>
</evidence>
<proteinExistence type="inferred from homology"/>
<evidence type="ECO:0000256" key="4">
    <source>
        <dbReference type="ARBA" id="ARBA00022670"/>
    </source>
</evidence>
<keyword evidence="9 11" id="KW-0472">Membrane</keyword>
<sequence>MTSWFLVLLGLFTYVIVRSVLSHITRVPVWLLWLILMAPAIIWELWTIIYGPTQSPPLVFIVACVFLSAFLCWIFFISGNRGQTNRDTQAENAENRESTSISNSEPQQSPVRPIEIAEETNLRNCFPWSLYYIHSIEYRPQAVICRGQLRGNPQETYQQIKTNIEREFTDRFLVIFQEGADGKPFFVLIPNKQGNRQDRQKDNLRQGFTALTLLILTLVTTTGIGVQIAGIQAGRLQADWSLIIHGLPYALGLMTILGIHELGHYFTAKLYRINSTLPYFIPVPFFLGTFGAFIQIKSPIPNRKALFDVGIAGPLAGFLATLPLLLWGLANSEIVTISQQTGILNPDALNPRYSILLALLSKLVLGNQLTATSALDLHPIAVAGLLGLIVTALNLMPVGQLDGGHIVHAMFGQRTAMLIGQLSRFFLLILSFIRQEFLFWAIMLLFIPLVDEPALNDITELDNKRDFLGLMAIALLLVIVLPIPDFFARILQI</sequence>
<evidence type="ECO:0000313" key="14">
    <source>
        <dbReference type="Proteomes" id="UP000192997"/>
    </source>
</evidence>
<comment type="subcellular location">
    <subcellularLocation>
        <location evidence="2">Membrane</location>
        <topology evidence="2">Multi-pass membrane protein</topology>
    </subcellularLocation>
</comment>
<keyword evidence="8 11" id="KW-1133">Transmembrane helix</keyword>
<feature type="transmembrane region" description="Helical" evidence="11">
    <location>
        <begin position="240"/>
        <end position="259"/>
    </location>
</feature>
<dbReference type="InterPro" id="IPR008915">
    <property type="entry name" value="Peptidase_M50"/>
</dbReference>
<dbReference type="GO" id="GO:0006508">
    <property type="term" value="P:proteolysis"/>
    <property type="evidence" value="ECO:0007669"/>
    <property type="project" value="UniProtKB-KW"/>
</dbReference>
<keyword evidence="4 13" id="KW-0645">Protease</keyword>
<feature type="transmembrane region" description="Helical" evidence="11">
    <location>
        <begin position="207"/>
        <end position="228"/>
    </location>
</feature>
<reference evidence="14" key="1">
    <citation type="submission" date="2017-04" db="EMBL/GenBank/DDBJ databases">
        <authorList>
            <person name="Abreu V.A."/>
            <person name="Popin R.V."/>
            <person name="Rigonato J."/>
            <person name="Andreote A.P."/>
            <person name="Schaker P.C."/>
            <person name="Hoff-Risseti C."/>
            <person name="Alvarenga D.O."/>
            <person name="Varani A.M."/>
            <person name="Fiore M.F."/>
        </authorList>
    </citation>
    <scope>NUCLEOTIDE SEQUENCE [LARGE SCALE GENOMIC DNA]</scope>
    <source>
        <strain evidence="14">CENA303</strain>
    </source>
</reference>
<evidence type="ECO:0000256" key="8">
    <source>
        <dbReference type="ARBA" id="ARBA00022989"/>
    </source>
</evidence>
<feature type="transmembrane region" description="Helical" evidence="11">
    <location>
        <begin position="467"/>
        <end position="488"/>
    </location>
</feature>
<dbReference type="PANTHER" id="PTHR31412">
    <property type="entry name" value="ZINC METALLOPROTEASE EGY1"/>
    <property type="match status" value="1"/>
</dbReference>
<dbReference type="PANTHER" id="PTHR31412:SF0">
    <property type="entry name" value="ZINC METALLOPROTEASE EGY1, CHLOROPLASTIC-RELATED"/>
    <property type="match status" value="1"/>
</dbReference>
<dbReference type="AlphaFoldDB" id="A0A1X4G618"/>
<dbReference type="GO" id="GO:0016020">
    <property type="term" value="C:membrane"/>
    <property type="evidence" value="ECO:0007669"/>
    <property type="project" value="UniProtKB-SubCell"/>
</dbReference>
<evidence type="ECO:0000256" key="10">
    <source>
        <dbReference type="SAM" id="MobiDB-lite"/>
    </source>
</evidence>
<evidence type="ECO:0000256" key="6">
    <source>
        <dbReference type="ARBA" id="ARBA00022801"/>
    </source>
</evidence>
<accession>A0A1X4G618</accession>